<dbReference type="Pfam" id="PF00353">
    <property type="entry name" value="HemolysinCabind"/>
    <property type="match status" value="8"/>
</dbReference>
<accession>A0ABW0G5A7</accession>
<comment type="subcellular location">
    <subcellularLocation>
        <location evidence="1">Membrane</location>
    </subcellularLocation>
    <subcellularLocation>
        <location evidence="2">Secreted</location>
    </subcellularLocation>
</comment>
<evidence type="ECO:0000256" key="2">
    <source>
        <dbReference type="ARBA" id="ARBA00004613"/>
    </source>
</evidence>
<keyword evidence="6" id="KW-0843">Virulence</keyword>
<evidence type="ECO:0000256" key="5">
    <source>
        <dbReference type="ARBA" id="ARBA00022737"/>
    </source>
</evidence>
<evidence type="ECO:0000256" key="6">
    <source>
        <dbReference type="ARBA" id="ARBA00023026"/>
    </source>
</evidence>
<keyword evidence="9" id="KW-1185">Reference proteome</keyword>
<name>A0ABW0G5A7_9PROT</name>
<evidence type="ECO:0000256" key="7">
    <source>
        <dbReference type="ARBA" id="ARBA00023136"/>
    </source>
</evidence>
<dbReference type="InterPro" id="IPR003995">
    <property type="entry name" value="RTX_toxin_determinant-A"/>
</dbReference>
<organism evidence="8 9">
    <name type="scientific">Azospirillum himalayense</name>
    <dbReference type="NCBI Taxonomy" id="654847"/>
    <lineage>
        <taxon>Bacteria</taxon>
        <taxon>Pseudomonadati</taxon>
        <taxon>Pseudomonadota</taxon>
        <taxon>Alphaproteobacteria</taxon>
        <taxon>Rhodospirillales</taxon>
        <taxon>Azospirillaceae</taxon>
        <taxon>Azospirillum</taxon>
    </lineage>
</organism>
<dbReference type="SUPFAM" id="SSF51120">
    <property type="entry name" value="beta-Roll"/>
    <property type="match status" value="5"/>
</dbReference>
<dbReference type="PRINTS" id="PR00313">
    <property type="entry name" value="CABNDNGRPT"/>
</dbReference>
<dbReference type="Proteomes" id="UP001596166">
    <property type="component" value="Unassembled WGS sequence"/>
</dbReference>
<feature type="non-terminal residue" evidence="8">
    <location>
        <position position="1"/>
    </location>
</feature>
<keyword evidence="3" id="KW-0964">Secreted</keyword>
<dbReference type="Gene3D" id="2.150.10.10">
    <property type="entry name" value="Serralysin-like metalloprotease, C-terminal"/>
    <property type="match status" value="4"/>
</dbReference>
<dbReference type="PANTHER" id="PTHR38340">
    <property type="entry name" value="S-LAYER PROTEIN"/>
    <property type="match status" value="1"/>
</dbReference>
<dbReference type="InterPro" id="IPR018511">
    <property type="entry name" value="Hemolysin-typ_Ca-bd_CS"/>
</dbReference>
<protein>
    <submittedName>
        <fullName evidence="8">Calcium-binding protein</fullName>
    </submittedName>
</protein>
<gene>
    <name evidence="8" type="ORF">ACFPMG_11865</name>
</gene>
<dbReference type="InterPro" id="IPR050557">
    <property type="entry name" value="RTX_toxin/Mannuronan_C5-epim"/>
</dbReference>
<dbReference type="PANTHER" id="PTHR38340:SF1">
    <property type="entry name" value="S-LAYER PROTEIN"/>
    <property type="match status" value="1"/>
</dbReference>
<reference evidence="9" key="1">
    <citation type="journal article" date="2019" name="Int. J. Syst. Evol. Microbiol.">
        <title>The Global Catalogue of Microorganisms (GCM) 10K type strain sequencing project: providing services to taxonomists for standard genome sequencing and annotation.</title>
        <authorList>
            <consortium name="The Broad Institute Genomics Platform"/>
            <consortium name="The Broad Institute Genome Sequencing Center for Infectious Disease"/>
            <person name="Wu L."/>
            <person name="Ma J."/>
        </authorList>
    </citation>
    <scope>NUCLEOTIDE SEQUENCE [LARGE SCALE GENOMIC DNA]</scope>
    <source>
        <strain evidence="9">CCUG 58760</strain>
    </source>
</reference>
<evidence type="ECO:0000256" key="3">
    <source>
        <dbReference type="ARBA" id="ARBA00022525"/>
    </source>
</evidence>
<proteinExistence type="predicted"/>
<dbReference type="EMBL" id="JBHSLC010000020">
    <property type="protein sequence ID" value="MFC5355704.1"/>
    <property type="molecule type" value="Genomic_DNA"/>
</dbReference>
<keyword evidence="5" id="KW-0677">Repeat</keyword>
<dbReference type="PRINTS" id="PR01488">
    <property type="entry name" value="RTXTOXINA"/>
</dbReference>
<dbReference type="RefSeq" id="WP_376995338.1">
    <property type="nucleotide sequence ID" value="NZ_JBHSLC010000020.1"/>
</dbReference>
<sequence>LLAQNIAGNQVQPALAARADGGFVAVWAGQDGSGYGIQIREFNAVGIETTTYTTIKGTPGNDMLTGTSNQNRIYGLDGDDSIIGGNLNDLLLGGNGNDTIDGLYGSDYILGGEGNDRLTGNLGNDTLDGGTGNDTMFGGAGDDHYIIDSAGDVIRELSNEGMDEVQTSVNSYALGANLEHLIFTGTGNFAGTGNTLDNLIVGGSGNDTLTGGAGADTLIGGEGDDRFYFDDADAPLQGGAGFDTAVAQGNVGASLDLAACSIEQAYGGGGNDSLIGTGALLGLAINGRDGDDLILGSAFNDTLTGGNGSDTLIAGDGDDVLYIDADDALVSGGAGFDTVNVQGDGNLTLDLATSGIEQMFSSSGNDILTATGSVTLVEINGGAGDDLLIGSAFDDTLRGEAGDDTLYGGDGSDVLVGGGGSNALYGGAGDDRLYVDITTAVLDGGDGDDRVYARNASGVTLDIAASIEHFNGSIGNDSVTAANALSAVEMIGADGNDWLIGSVYADNLRGDNGNDWLEGGDGNDTLSGGNGNDTLLGGGGDDSLIGGAGADLFVFATCGGQDILRDFNAAQGDLIGLAYGQTYTVSANARAEAVITFSTSDTLTLTGIGFAAVSSSWFTIV</sequence>
<dbReference type="PROSITE" id="PS00330">
    <property type="entry name" value="HEMOLYSIN_CALCIUM"/>
    <property type="match status" value="5"/>
</dbReference>
<evidence type="ECO:0000256" key="1">
    <source>
        <dbReference type="ARBA" id="ARBA00004370"/>
    </source>
</evidence>
<dbReference type="InterPro" id="IPR001343">
    <property type="entry name" value="Hemolysn_Ca-bd"/>
</dbReference>
<evidence type="ECO:0000313" key="8">
    <source>
        <dbReference type="EMBL" id="MFC5355704.1"/>
    </source>
</evidence>
<keyword evidence="7" id="KW-0472">Membrane</keyword>
<comment type="caution">
    <text evidence="8">The sequence shown here is derived from an EMBL/GenBank/DDBJ whole genome shotgun (WGS) entry which is preliminary data.</text>
</comment>
<dbReference type="InterPro" id="IPR011049">
    <property type="entry name" value="Serralysin-like_metalloprot_C"/>
</dbReference>
<evidence type="ECO:0000256" key="4">
    <source>
        <dbReference type="ARBA" id="ARBA00022656"/>
    </source>
</evidence>
<keyword evidence="4" id="KW-0800">Toxin</keyword>
<evidence type="ECO:0000313" key="9">
    <source>
        <dbReference type="Proteomes" id="UP001596166"/>
    </source>
</evidence>